<feature type="chain" id="PRO_5045251650" description="Secreted protein" evidence="2">
    <location>
        <begin position="20"/>
        <end position="51"/>
    </location>
</feature>
<name>A0ABT8WRV2_9FLAO</name>
<keyword evidence="4" id="KW-1185">Reference proteome</keyword>
<dbReference type="PROSITE" id="PS51257">
    <property type="entry name" value="PROKAR_LIPOPROTEIN"/>
    <property type="match status" value="1"/>
</dbReference>
<feature type="signal peptide" evidence="2">
    <location>
        <begin position="1"/>
        <end position="19"/>
    </location>
</feature>
<sequence length="51" mass="5535">MKKVTIALMALVLSTSLFSCTGESISETDDLYDTHATEGDDEQVKPSPEDD</sequence>
<dbReference type="EMBL" id="JAUOEL010000005">
    <property type="protein sequence ID" value="MDO5975699.1"/>
    <property type="molecule type" value="Genomic_DNA"/>
</dbReference>
<dbReference type="Proteomes" id="UP001176806">
    <property type="component" value="Unassembled WGS sequence"/>
</dbReference>
<evidence type="ECO:0000313" key="4">
    <source>
        <dbReference type="Proteomes" id="UP001176806"/>
    </source>
</evidence>
<evidence type="ECO:0000313" key="3">
    <source>
        <dbReference type="EMBL" id="MDO5975699.1"/>
    </source>
</evidence>
<feature type="compositionally biased region" description="Basic and acidic residues" evidence="1">
    <location>
        <begin position="32"/>
        <end position="51"/>
    </location>
</feature>
<accession>A0ABT8WRV2</accession>
<protein>
    <recommendedName>
        <fullName evidence="5">Secreted protein</fullName>
    </recommendedName>
</protein>
<evidence type="ECO:0000256" key="1">
    <source>
        <dbReference type="SAM" id="MobiDB-lite"/>
    </source>
</evidence>
<proteinExistence type="predicted"/>
<organism evidence="3 4">
    <name type="scientific">Flavivirga jejuensis</name>
    <dbReference type="NCBI Taxonomy" id="870487"/>
    <lineage>
        <taxon>Bacteria</taxon>
        <taxon>Pseudomonadati</taxon>
        <taxon>Bacteroidota</taxon>
        <taxon>Flavobacteriia</taxon>
        <taxon>Flavobacteriales</taxon>
        <taxon>Flavobacteriaceae</taxon>
        <taxon>Flavivirga</taxon>
    </lineage>
</organism>
<keyword evidence="2" id="KW-0732">Signal</keyword>
<evidence type="ECO:0008006" key="5">
    <source>
        <dbReference type="Google" id="ProtNLM"/>
    </source>
</evidence>
<reference evidence="3" key="1">
    <citation type="submission" date="2023-07" db="EMBL/GenBank/DDBJ databases">
        <title>Two novel species in the genus Flavivirga.</title>
        <authorList>
            <person name="Kwon K."/>
        </authorList>
    </citation>
    <scope>NUCLEOTIDE SEQUENCE</scope>
    <source>
        <strain evidence="3">KACC 14158</strain>
    </source>
</reference>
<evidence type="ECO:0000256" key="2">
    <source>
        <dbReference type="SAM" id="SignalP"/>
    </source>
</evidence>
<comment type="caution">
    <text evidence="3">The sequence shown here is derived from an EMBL/GenBank/DDBJ whole genome shotgun (WGS) entry which is preliminary data.</text>
</comment>
<gene>
    <name evidence="3" type="ORF">Q4Q40_16005</name>
</gene>
<dbReference type="RefSeq" id="WP_303302913.1">
    <property type="nucleotide sequence ID" value="NZ_BAABDA010000050.1"/>
</dbReference>
<feature type="region of interest" description="Disordered" evidence="1">
    <location>
        <begin position="29"/>
        <end position="51"/>
    </location>
</feature>